<dbReference type="AlphaFoldDB" id="A0A174MZA6"/>
<dbReference type="EMBL" id="CZAI01000001">
    <property type="protein sequence ID" value="CUO53502.1"/>
    <property type="molecule type" value="Genomic_DNA"/>
</dbReference>
<organism evidence="2 4">
    <name type="scientific">Bacteroides caccae</name>
    <dbReference type="NCBI Taxonomy" id="47678"/>
    <lineage>
        <taxon>Bacteria</taxon>
        <taxon>Pseudomonadati</taxon>
        <taxon>Bacteroidota</taxon>
        <taxon>Bacteroidia</taxon>
        <taxon>Bacteroidales</taxon>
        <taxon>Bacteroidaceae</taxon>
        <taxon>Bacteroides</taxon>
    </lineage>
</organism>
<sequence length="54" mass="6481">MKRQERDALTKEVILCEIISICNEFPVLGGRYHIHKTMEWDIRVFESIDRCLFP</sequence>
<evidence type="ECO:0000313" key="2">
    <source>
        <dbReference type="EMBL" id="CUP41683.1"/>
    </source>
</evidence>
<accession>A0A174MZA6</accession>
<proteinExistence type="predicted"/>
<dbReference type="EMBL" id="CZBL01000001">
    <property type="protein sequence ID" value="CUP41683.1"/>
    <property type="molecule type" value="Genomic_DNA"/>
</dbReference>
<dbReference type="Proteomes" id="UP000095725">
    <property type="component" value="Unassembled WGS sequence"/>
</dbReference>
<name>A0A174MZA6_9BACE</name>
<protein>
    <submittedName>
        <fullName evidence="2">Uncharacterized protein</fullName>
    </submittedName>
</protein>
<gene>
    <name evidence="1" type="ORF">ERS852494_00123</name>
    <name evidence="2" type="ORF">ERS852558_00157</name>
</gene>
<dbReference type="Proteomes" id="UP000095657">
    <property type="component" value="Unassembled WGS sequence"/>
</dbReference>
<evidence type="ECO:0000313" key="3">
    <source>
        <dbReference type="Proteomes" id="UP000095657"/>
    </source>
</evidence>
<evidence type="ECO:0000313" key="1">
    <source>
        <dbReference type="EMBL" id="CUO53502.1"/>
    </source>
</evidence>
<reference evidence="3 4" key="1">
    <citation type="submission" date="2015-09" db="EMBL/GenBank/DDBJ databases">
        <authorList>
            <consortium name="Pathogen Informatics"/>
        </authorList>
    </citation>
    <scope>NUCLEOTIDE SEQUENCE [LARGE SCALE GENOMIC DNA]</scope>
    <source>
        <strain evidence="1 3">2789STDY5834880</strain>
        <strain evidence="2 4">2789STDY5834946</strain>
    </source>
</reference>
<evidence type="ECO:0000313" key="4">
    <source>
        <dbReference type="Proteomes" id="UP000095725"/>
    </source>
</evidence>